<keyword evidence="2" id="KW-1185">Reference proteome</keyword>
<gene>
    <name evidence="1" type="ORF">ACFQMN_10395</name>
</gene>
<dbReference type="SUPFAM" id="SSF109854">
    <property type="entry name" value="DinB/YfiT-like putative metalloenzymes"/>
    <property type="match status" value="1"/>
</dbReference>
<proteinExistence type="predicted"/>
<dbReference type="RefSeq" id="WP_390216650.1">
    <property type="nucleotide sequence ID" value="NZ_JAPVRC010000006.1"/>
</dbReference>
<reference evidence="2" key="1">
    <citation type="journal article" date="2019" name="Int. J. Syst. Evol. Microbiol.">
        <title>The Global Catalogue of Microorganisms (GCM) 10K type strain sequencing project: providing services to taxonomists for standard genome sequencing and annotation.</title>
        <authorList>
            <consortium name="The Broad Institute Genomics Platform"/>
            <consortium name="The Broad Institute Genome Sequencing Center for Infectious Disease"/>
            <person name="Wu L."/>
            <person name="Ma J."/>
        </authorList>
    </citation>
    <scope>NUCLEOTIDE SEQUENCE [LARGE SCALE GENOMIC DNA]</scope>
    <source>
        <strain evidence="2">CCUG 73951</strain>
    </source>
</reference>
<accession>A0ABW2K540</accession>
<evidence type="ECO:0000313" key="1">
    <source>
        <dbReference type="EMBL" id="MFC7321291.1"/>
    </source>
</evidence>
<dbReference type="Pfam" id="PF04978">
    <property type="entry name" value="MST"/>
    <property type="match status" value="1"/>
</dbReference>
<organism evidence="1 2">
    <name type="scientific">Halobacillus campisalis</name>
    <dbReference type="NCBI Taxonomy" id="435909"/>
    <lineage>
        <taxon>Bacteria</taxon>
        <taxon>Bacillati</taxon>
        <taxon>Bacillota</taxon>
        <taxon>Bacilli</taxon>
        <taxon>Bacillales</taxon>
        <taxon>Bacillaceae</taxon>
        <taxon>Halobacillus</taxon>
    </lineage>
</organism>
<evidence type="ECO:0000313" key="2">
    <source>
        <dbReference type="Proteomes" id="UP001596494"/>
    </source>
</evidence>
<dbReference type="InterPro" id="IPR034660">
    <property type="entry name" value="DinB/YfiT-like"/>
</dbReference>
<dbReference type="Gene3D" id="1.20.120.450">
    <property type="entry name" value="dinb family like domain"/>
    <property type="match status" value="1"/>
</dbReference>
<comment type="caution">
    <text evidence="1">The sequence shown here is derived from an EMBL/GenBank/DDBJ whole genome shotgun (WGS) entry which is preliminary data.</text>
</comment>
<protein>
    <submittedName>
        <fullName evidence="1">DinB family protein</fullName>
    </submittedName>
</protein>
<sequence>METLDEKRYMVEETAGYSPSIGRLLSMMHYVRITTLEAAEGLTSEELDYRIGGQGNSIGCLLYHMACVEEVYQIITFEDRAPTEKEFEKIGLGLELGEKAHQIICNRDLSFYIEQLSHARSRTMELFTRKHDSWLDEVSPFGPDHEANNYFRWFHVFEDEINHRGQIRLIRRHMERNRSR</sequence>
<dbReference type="InterPro" id="IPR007061">
    <property type="entry name" value="MST-like"/>
</dbReference>
<dbReference type="EMBL" id="JBHTBY010000008">
    <property type="protein sequence ID" value="MFC7321291.1"/>
    <property type="molecule type" value="Genomic_DNA"/>
</dbReference>
<dbReference type="Proteomes" id="UP001596494">
    <property type="component" value="Unassembled WGS sequence"/>
</dbReference>
<name>A0ABW2K540_9BACI</name>